<name>A0A8S9Y136_APOLU</name>
<dbReference type="Pfam" id="PF07742">
    <property type="entry name" value="BTG"/>
    <property type="match status" value="1"/>
</dbReference>
<dbReference type="GO" id="GO:0005737">
    <property type="term" value="C:cytoplasm"/>
    <property type="evidence" value="ECO:0007669"/>
    <property type="project" value="TreeGrafter"/>
</dbReference>
<comment type="similarity">
    <text evidence="1">Belongs to the BTG family.</text>
</comment>
<evidence type="ECO:0000313" key="4">
    <source>
        <dbReference type="EMBL" id="KAF6214499.1"/>
    </source>
</evidence>
<dbReference type="SUPFAM" id="SSF160696">
    <property type="entry name" value="BTG domain-like"/>
    <property type="match status" value="1"/>
</dbReference>
<protein>
    <recommendedName>
        <fullName evidence="3">Anti-proliferative protein domain-containing protein</fullName>
    </recommendedName>
</protein>
<feature type="domain" description="Anti-proliferative protein" evidence="3">
    <location>
        <begin position="88"/>
        <end position="107"/>
    </location>
</feature>
<feature type="compositionally biased region" description="Polar residues" evidence="2">
    <location>
        <begin position="210"/>
        <end position="221"/>
    </location>
</feature>
<dbReference type="InterPro" id="IPR036054">
    <property type="entry name" value="BTG-like_sf"/>
</dbReference>
<dbReference type="GO" id="GO:0005634">
    <property type="term" value="C:nucleus"/>
    <property type="evidence" value="ECO:0007669"/>
    <property type="project" value="TreeGrafter"/>
</dbReference>
<feature type="region of interest" description="Disordered" evidence="2">
    <location>
        <begin position="122"/>
        <end position="231"/>
    </location>
</feature>
<comment type="caution">
    <text evidence="4">The sequence shown here is derived from an EMBL/GenBank/DDBJ whole genome shotgun (WGS) entry which is preliminary data.</text>
</comment>
<feature type="compositionally biased region" description="Low complexity" evidence="2">
    <location>
        <begin position="124"/>
        <end position="168"/>
    </location>
</feature>
<evidence type="ECO:0000256" key="1">
    <source>
        <dbReference type="ARBA" id="ARBA00007989"/>
    </source>
</evidence>
<reference evidence="4" key="1">
    <citation type="journal article" date="2021" name="Mol. Ecol. Resour.">
        <title>Apolygus lucorum genome provides insights into omnivorousness and mesophyll feeding.</title>
        <authorList>
            <person name="Liu Y."/>
            <person name="Liu H."/>
            <person name="Wang H."/>
            <person name="Huang T."/>
            <person name="Liu B."/>
            <person name="Yang B."/>
            <person name="Yin L."/>
            <person name="Li B."/>
            <person name="Zhang Y."/>
            <person name="Zhang S."/>
            <person name="Jiang F."/>
            <person name="Zhang X."/>
            <person name="Ren Y."/>
            <person name="Wang B."/>
            <person name="Wang S."/>
            <person name="Lu Y."/>
            <person name="Wu K."/>
            <person name="Fan W."/>
            <person name="Wang G."/>
        </authorList>
    </citation>
    <scope>NUCLEOTIDE SEQUENCE</scope>
    <source>
        <strain evidence="4">12Hb</strain>
    </source>
</reference>
<dbReference type="FunFam" id="3.90.640.90:FF:000002">
    <property type="entry name" value="BTG anti-proliferation factor 4"/>
    <property type="match status" value="1"/>
</dbReference>
<dbReference type="Gene3D" id="3.90.640.90">
    <property type="entry name" value="Anti-proliferative protein, N-terminal domain"/>
    <property type="match status" value="1"/>
</dbReference>
<dbReference type="Proteomes" id="UP000466442">
    <property type="component" value="Unassembled WGS sequence"/>
</dbReference>
<dbReference type="PRINTS" id="PR00310">
    <property type="entry name" value="ANTIPRLFBTG1"/>
</dbReference>
<dbReference type="PROSITE" id="PS01203">
    <property type="entry name" value="BTG_2"/>
    <property type="match status" value="1"/>
</dbReference>
<keyword evidence="5" id="KW-1185">Reference proteome</keyword>
<feature type="compositionally biased region" description="Basic and acidic residues" evidence="2">
    <location>
        <begin position="181"/>
        <end position="190"/>
    </location>
</feature>
<dbReference type="AlphaFoldDB" id="A0A8S9Y136"/>
<dbReference type="PANTHER" id="PTHR22978:SF44">
    <property type="entry name" value="PROTEIN BTG3-LIKE PROTEIN"/>
    <property type="match status" value="1"/>
</dbReference>
<dbReference type="OrthoDB" id="19928at2759"/>
<evidence type="ECO:0000313" key="5">
    <source>
        <dbReference type="Proteomes" id="UP000466442"/>
    </source>
</evidence>
<dbReference type="InterPro" id="IPR002087">
    <property type="entry name" value="Anti_prolifrtn"/>
</dbReference>
<dbReference type="EMBL" id="WIXP02000002">
    <property type="protein sequence ID" value="KAF6214499.1"/>
    <property type="molecule type" value="Genomic_DNA"/>
</dbReference>
<evidence type="ECO:0000259" key="3">
    <source>
        <dbReference type="PROSITE" id="PS01203"/>
    </source>
</evidence>
<sequence length="273" mass="29806">MREEISAAVVFLGRLLEKSAGCNPDKLEDFKERLREALEERFQDHWFPENPDKGQGYRCIRVNGVNRREPTLEKAAFACGIRYEDMNLPCELTIWVDPNEVCCRFGENKGSFCTLASFSDKESSGSASGGEEFERSSSSLSSSPQSSSSSSSLSSSSSSSSLSSSGSSPPAKFTPNKGNGWRRERREGAGRRNGAGHLARGMSPPHIGGTSPQHIGGTSPQHIGGTSPPHNGWFNVVSPPWLSPSPPPYHHLVRSANWPHNSRYQQQKSTVKV</sequence>
<dbReference type="InterPro" id="IPR033332">
    <property type="entry name" value="BTG"/>
</dbReference>
<proteinExistence type="inferred from homology"/>
<gene>
    <name evidence="4" type="ORF">GE061_009242</name>
</gene>
<dbReference type="PANTHER" id="PTHR22978">
    <property type="entry name" value="B-CELL TRANSLOCATION GENE"/>
    <property type="match status" value="1"/>
</dbReference>
<accession>A0A8S9Y136</accession>
<dbReference type="SMART" id="SM00099">
    <property type="entry name" value="btg1"/>
    <property type="match status" value="1"/>
</dbReference>
<organism evidence="4 5">
    <name type="scientific">Apolygus lucorum</name>
    <name type="common">Small green plant bug</name>
    <name type="synonym">Lygocoris lucorum</name>
    <dbReference type="NCBI Taxonomy" id="248454"/>
    <lineage>
        <taxon>Eukaryota</taxon>
        <taxon>Metazoa</taxon>
        <taxon>Ecdysozoa</taxon>
        <taxon>Arthropoda</taxon>
        <taxon>Hexapoda</taxon>
        <taxon>Insecta</taxon>
        <taxon>Pterygota</taxon>
        <taxon>Neoptera</taxon>
        <taxon>Paraneoptera</taxon>
        <taxon>Hemiptera</taxon>
        <taxon>Heteroptera</taxon>
        <taxon>Panheteroptera</taxon>
        <taxon>Cimicomorpha</taxon>
        <taxon>Miridae</taxon>
        <taxon>Mirini</taxon>
        <taxon>Apolygus</taxon>
    </lineage>
</organism>
<evidence type="ECO:0000256" key="2">
    <source>
        <dbReference type="SAM" id="MobiDB-lite"/>
    </source>
</evidence>